<comment type="similarity">
    <text evidence="3">Belongs to the glycosyl hydrolase 18 family. Chitinase class V subfamily.</text>
</comment>
<evidence type="ECO:0000256" key="12">
    <source>
        <dbReference type="ARBA" id="ARBA00023277"/>
    </source>
</evidence>
<keyword evidence="6" id="KW-0964">Secreted</keyword>
<evidence type="ECO:0000259" key="17">
    <source>
        <dbReference type="PROSITE" id="PS50075"/>
    </source>
</evidence>
<dbReference type="InterPro" id="IPR017853">
    <property type="entry name" value="GH"/>
</dbReference>
<dbReference type="InterPro" id="IPR051414">
    <property type="entry name" value="Adenylate-forming_Reductase"/>
</dbReference>
<dbReference type="Pfam" id="PF00501">
    <property type="entry name" value="AMP-binding"/>
    <property type="match status" value="1"/>
</dbReference>
<dbReference type="FunFam" id="3.10.50.10:FF:000005">
    <property type="entry name" value="Endochitinase B1"/>
    <property type="match status" value="1"/>
</dbReference>
<dbReference type="GO" id="GO:0008843">
    <property type="term" value="F:endochitinase activity"/>
    <property type="evidence" value="ECO:0007669"/>
    <property type="project" value="UniProtKB-EC"/>
</dbReference>
<keyword evidence="12" id="KW-0119">Carbohydrate metabolism</keyword>
<evidence type="ECO:0000256" key="5">
    <source>
        <dbReference type="ARBA" id="ARBA00022450"/>
    </source>
</evidence>
<dbReference type="SUPFAM" id="SSF56801">
    <property type="entry name" value="Acetyl-CoA synthetase-like"/>
    <property type="match status" value="1"/>
</dbReference>
<dbReference type="GO" id="GO:0008061">
    <property type="term" value="F:chitin binding"/>
    <property type="evidence" value="ECO:0007669"/>
    <property type="project" value="InterPro"/>
</dbReference>
<keyword evidence="8 15" id="KW-0378">Hydrolase</keyword>
<dbReference type="SMART" id="SM00636">
    <property type="entry name" value="Glyco_18"/>
    <property type="match status" value="1"/>
</dbReference>
<dbReference type="InterPro" id="IPR013120">
    <property type="entry name" value="FAR_NAD-bd"/>
</dbReference>
<evidence type="ECO:0000256" key="10">
    <source>
        <dbReference type="ARBA" id="ARBA00023024"/>
    </source>
</evidence>
<dbReference type="FunFam" id="3.20.20.80:FF:000095">
    <property type="entry name" value="Endochitinase B1"/>
    <property type="match status" value="1"/>
</dbReference>
<dbReference type="SUPFAM" id="SSF54556">
    <property type="entry name" value="Chitinase insertion domain"/>
    <property type="match status" value="1"/>
</dbReference>
<evidence type="ECO:0000256" key="9">
    <source>
        <dbReference type="ARBA" id="ARBA00022857"/>
    </source>
</evidence>
<dbReference type="InterPro" id="IPR009081">
    <property type="entry name" value="PP-bd_ACP"/>
</dbReference>
<evidence type="ECO:0000256" key="4">
    <source>
        <dbReference type="ARBA" id="ARBA00012729"/>
    </source>
</evidence>
<organism evidence="19">
    <name type="scientific">Hirsutella thompsonii</name>
    <name type="common">Entomogenous fungus</name>
    <dbReference type="NCBI Taxonomy" id="42368"/>
    <lineage>
        <taxon>Eukaryota</taxon>
        <taxon>Fungi</taxon>
        <taxon>Dikarya</taxon>
        <taxon>Ascomycota</taxon>
        <taxon>Pezizomycotina</taxon>
        <taxon>Sordariomycetes</taxon>
        <taxon>Hypocreomycetidae</taxon>
        <taxon>Hypocreales</taxon>
        <taxon>Ophiocordycipitaceae</taxon>
        <taxon>Hirsutella</taxon>
    </lineage>
</organism>
<proteinExistence type="evidence at transcript level"/>
<dbReference type="PROSITE" id="PS01095">
    <property type="entry name" value="GH18_1"/>
    <property type="match status" value="1"/>
</dbReference>
<evidence type="ECO:0000256" key="6">
    <source>
        <dbReference type="ARBA" id="ARBA00022525"/>
    </source>
</evidence>
<dbReference type="GO" id="GO:0005576">
    <property type="term" value="C:extracellular region"/>
    <property type="evidence" value="ECO:0007669"/>
    <property type="project" value="UniProtKB-SubCell"/>
</dbReference>
<dbReference type="PROSITE" id="PS50075">
    <property type="entry name" value="CARRIER"/>
    <property type="match status" value="1"/>
</dbReference>
<evidence type="ECO:0000259" key="18">
    <source>
        <dbReference type="PROSITE" id="PS51910"/>
    </source>
</evidence>
<dbReference type="InterPro" id="IPR029070">
    <property type="entry name" value="Chitinase_insertion_sf"/>
</dbReference>
<keyword evidence="13 15" id="KW-0326">Glycosidase</keyword>
<dbReference type="Gene3D" id="3.10.50.10">
    <property type="match status" value="1"/>
</dbReference>
<dbReference type="GO" id="GO:0006032">
    <property type="term" value="P:chitin catabolic process"/>
    <property type="evidence" value="ECO:0007669"/>
    <property type="project" value="UniProtKB-KW"/>
</dbReference>
<dbReference type="InterPro" id="IPR020845">
    <property type="entry name" value="AMP-binding_CS"/>
</dbReference>
<keyword evidence="5" id="KW-0596">Phosphopantetheine</keyword>
<dbReference type="EC" id="3.2.1.14" evidence="4"/>
<dbReference type="InterPro" id="IPR000873">
    <property type="entry name" value="AMP-dep_synth/lig_dom"/>
</dbReference>
<evidence type="ECO:0000256" key="3">
    <source>
        <dbReference type="ARBA" id="ARBA00008682"/>
    </source>
</evidence>
<dbReference type="SUPFAM" id="SSF51445">
    <property type="entry name" value="(Trans)glycosidases"/>
    <property type="match status" value="1"/>
</dbReference>
<protein>
    <recommendedName>
        <fullName evidence="4">chitinase</fullName>
        <ecNumber evidence="4">3.2.1.14</ecNumber>
    </recommendedName>
</protein>
<dbReference type="PROSITE" id="PS00455">
    <property type="entry name" value="AMP_BINDING"/>
    <property type="match status" value="1"/>
</dbReference>
<dbReference type="Gene3D" id="3.40.50.12780">
    <property type="entry name" value="N-terminal domain of ligase-like"/>
    <property type="match status" value="1"/>
</dbReference>
<keyword evidence="14" id="KW-0624">Polysaccharide degradation</keyword>
<dbReference type="PROSITE" id="PS51910">
    <property type="entry name" value="GH18_2"/>
    <property type="match status" value="1"/>
</dbReference>
<evidence type="ECO:0000256" key="11">
    <source>
        <dbReference type="ARBA" id="ARBA00023180"/>
    </source>
</evidence>
<feature type="region of interest" description="Disordered" evidence="16">
    <location>
        <begin position="637"/>
        <end position="657"/>
    </location>
</feature>
<dbReference type="InterPro" id="IPR042099">
    <property type="entry name" value="ANL_N_sf"/>
</dbReference>
<evidence type="ECO:0000256" key="7">
    <source>
        <dbReference type="ARBA" id="ARBA00022553"/>
    </source>
</evidence>
<dbReference type="Gene3D" id="3.20.20.80">
    <property type="entry name" value="Glycosidases"/>
    <property type="match status" value="1"/>
</dbReference>
<comment type="subcellular location">
    <subcellularLocation>
        <location evidence="2">Secreted</location>
    </subcellularLocation>
</comment>
<gene>
    <name evidence="19" type="primary">Chi-13</name>
</gene>
<dbReference type="InterPro" id="IPR001223">
    <property type="entry name" value="Glyco_hydro18_cat"/>
</dbReference>
<accession>A0A097F8N6</accession>
<sequence length="1528" mass="169760">MGSVPGNRPSTPETRLVTEIIDHVAVANPDAVWLEYPRSADDYSQGFDTITYRSLANATDSLAWFLNDNIKKEVDFPTVAYIGPNDARYAVVAYACIKAGFKVLFSSPRNGVSAHIDLFNAVDCSTLVTVEPKPAVIDHVLSEHPIRVLSLPTLQELLSARVMPFPYAKTYAEARCDPFLVIHTSGSTGSPKPVTYTHEMFMRSINGIRLLAPPGYKSMSQLFLNGRFINLLPLFHIAGFFCATICSHYFGSTVIIPSPNAPPTSDTLHQLVLHTSAAWATVSPASIESLGRSPKLLDSIANKLERLAFLGGTPSLPLGDKVAKRIKICSLIGSSECGGFAQLIPDEREVVQDLWPYICIHPETNPVYRRFSHNLYELIVVKSPASEPYQPVFELFPKITEFRTNDLFTAHPTVEGFWRHSGRIDDIIVFSNGEKTNPISFESHVVGHPDVSGALVFGTGRFEAGLLIELAETEGNSNILGNRDAAVAHIWTRIEEANALAPAYARIDEAHVCFTSTEKPMTRTAKGTVKRRQTLDSYSDEIDKVYREAEATHGLTGSISVDINNNEQVRRAIRDVFECVTKRRVPTDETDFFTLGTDSLQVIRISRKLRGVLRLQAIEPPLLYRNPSVVALSAELQRNHKESTEDELERQSRKKKDELQRTLQEYRGKVANLASLVSPSNPCHGLEDQPKYTVLLTGTTGYVGSYILEELTRHPLKPTIYCLNRSLDALNLQISRNQERDSALTTEYPSDRVKFISADFTVNETWGLKDSVFCDLQREVTLVIHNAWPVHFSLPVSNFRPSLDGLASLIRFCRDADRKPPLLFVSSISSSMNLESDCITERLANDLGAPTSGYGESKLVAEHMLAEAAESLDIETGVVRVGQVSGAAYSQGLWNRRDWLPRLLLSSRFLGVIPDNLGRHETIDWIPIDVLAKVLVDLAFDVGTRSSFQLYHAVNPNTTTWSKLLPSILRAFNDDRAHSLSRRISPVTPAEWVERLRASGSQDLEGNEGEIDELNPALKLLDFFENIFERENSRTSSWSTEVASGLHLVPITSVISLITTTAAPITQSIRALGTRVSSVFLHTSVILERLPILCSLVPTDRFLFSKPACLLVLAVSALVYILTHRGVEMAGAPCSGYRSVAYFVNWAIYARKHRPQDLPVENLTHVLYAFANVRSDSGEVHLTDTWSDTDIHWEGDSWNDSGTNLYGCLKQLNLLKKRNRNLKVLLSVGGWTYSSNFKNPASTPQGRDAFAKSCVELVKNLGFDGIDVDWEYPQNSEEAGHFVQLLSAVRDELDAYTQRLGNCQRLELTVACPAGSQNYQKMDIRGMDRLLDFWNLMAYDYAGSWDSLSGHQANIYPSGDRPASTPFSTVAAVDYYISQGVHPSKIVLGMPLYGRAFENTDGPGTPYQGTGDGTWERGVYDYKKLPLDGTEVCYDANIGASFCFNAQQRRFVTYDTPQVTAAKADFIKQRGLGGVMWWESSADKDGSENLIGTAVACLGGPQALQRQDNCIEYPETKYDNLRNGFPEQ</sequence>
<evidence type="ECO:0000256" key="15">
    <source>
        <dbReference type="RuleBase" id="RU000489"/>
    </source>
</evidence>
<reference evidence="19" key="1">
    <citation type="submission" date="2014-07" db="EMBL/GenBank/DDBJ databases">
        <authorList>
            <person name="Agrawal Y."/>
            <person name="Khatri I."/>
            <person name="Subramanian S."/>
            <person name="Shenoy B.D."/>
        </authorList>
    </citation>
    <scope>NUCLEOTIDE SEQUENCE</scope>
    <source>
        <strain evidence="19">MTCC6686</strain>
    </source>
</reference>
<dbReference type="InterPro" id="IPR020806">
    <property type="entry name" value="PKS_PP-bd"/>
</dbReference>
<evidence type="ECO:0000256" key="14">
    <source>
        <dbReference type="ARBA" id="ARBA00023326"/>
    </source>
</evidence>
<dbReference type="PANTHER" id="PTHR43439">
    <property type="entry name" value="PHENYLACETATE-COENZYME A LIGASE"/>
    <property type="match status" value="1"/>
</dbReference>
<dbReference type="GO" id="GO:0031177">
    <property type="term" value="F:phosphopantetheine binding"/>
    <property type="evidence" value="ECO:0007669"/>
    <property type="project" value="InterPro"/>
</dbReference>
<evidence type="ECO:0000313" key="19">
    <source>
        <dbReference type="EMBL" id="AIT18900.1"/>
    </source>
</evidence>
<keyword evidence="9" id="KW-0521">NADP</keyword>
<dbReference type="Pfam" id="PF07993">
    <property type="entry name" value="NAD_binding_4"/>
    <property type="match status" value="1"/>
</dbReference>
<dbReference type="EMBL" id="KM221001">
    <property type="protein sequence ID" value="AIT18900.1"/>
    <property type="molecule type" value="mRNA"/>
</dbReference>
<dbReference type="SUPFAM" id="SSF51735">
    <property type="entry name" value="NAD(P)-binding Rossmann-fold domains"/>
    <property type="match status" value="1"/>
</dbReference>
<dbReference type="GO" id="GO:0000272">
    <property type="term" value="P:polysaccharide catabolic process"/>
    <property type="evidence" value="ECO:0007669"/>
    <property type="project" value="UniProtKB-KW"/>
</dbReference>
<dbReference type="Pfam" id="PF23562">
    <property type="entry name" value="AMP-binding_C_3"/>
    <property type="match status" value="1"/>
</dbReference>
<evidence type="ECO:0000256" key="8">
    <source>
        <dbReference type="ARBA" id="ARBA00022801"/>
    </source>
</evidence>
<feature type="domain" description="Carrier" evidence="17">
    <location>
        <begin position="564"/>
        <end position="640"/>
    </location>
</feature>
<keyword evidence="11" id="KW-0325">Glycoprotein</keyword>
<comment type="catalytic activity">
    <reaction evidence="1">
        <text>Random endo-hydrolysis of N-acetyl-beta-D-glucosaminide (1-&gt;4)-beta-linkages in chitin and chitodextrins.</text>
        <dbReference type="EC" id="3.2.1.14"/>
    </reaction>
</comment>
<dbReference type="InterPro" id="IPR036291">
    <property type="entry name" value="NAD(P)-bd_dom_sf"/>
</dbReference>
<evidence type="ECO:0000256" key="13">
    <source>
        <dbReference type="ARBA" id="ARBA00023295"/>
    </source>
</evidence>
<name>A0A097F8N6_HIRTH</name>
<keyword evidence="7" id="KW-0597">Phosphoprotein</keyword>
<dbReference type="SMART" id="SM00823">
    <property type="entry name" value="PKS_PP"/>
    <property type="match status" value="1"/>
</dbReference>
<dbReference type="Gene3D" id="1.10.1200.10">
    <property type="entry name" value="ACP-like"/>
    <property type="match status" value="1"/>
</dbReference>
<dbReference type="InterPro" id="IPR011583">
    <property type="entry name" value="Chitinase_II/V-like_cat"/>
</dbReference>
<evidence type="ECO:0000256" key="2">
    <source>
        <dbReference type="ARBA" id="ARBA00004613"/>
    </source>
</evidence>
<dbReference type="InterPro" id="IPR001579">
    <property type="entry name" value="Glyco_hydro_18_chit_AS"/>
</dbReference>
<dbReference type="Pfam" id="PF00550">
    <property type="entry name" value="PP-binding"/>
    <property type="match status" value="1"/>
</dbReference>
<evidence type="ECO:0000256" key="16">
    <source>
        <dbReference type="SAM" id="MobiDB-lite"/>
    </source>
</evidence>
<dbReference type="PANTHER" id="PTHR43439:SF2">
    <property type="entry name" value="ENZYME, PUTATIVE (JCVI)-RELATED"/>
    <property type="match status" value="1"/>
</dbReference>
<dbReference type="SUPFAM" id="SSF47336">
    <property type="entry name" value="ACP-like"/>
    <property type="match status" value="1"/>
</dbReference>
<feature type="domain" description="GH18" evidence="18">
    <location>
        <begin position="1137"/>
        <end position="1501"/>
    </location>
</feature>
<dbReference type="Gene3D" id="3.40.50.720">
    <property type="entry name" value="NAD(P)-binding Rossmann-like Domain"/>
    <property type="match status" value="1"/>
</dbReference>
<dbReference type="InterPro" id="IPR036736">
    <property type="entry name" value="ACP-like_sf"/>
</dbReference>
<dbReference type="CDD" id="cd06548">
    <property type="entry name" value="GH18_chitinase"/>
    <property type="match status" value="1"/>
</dbReference>
<keyword evidence="10" id="KW-0146">Chitin degradation</keyword>
<evidence type="ECO:0000256" key="1">
    <source>
        <dbReference type="ARBA" id="ARBA00000822"/>
    </source>
</evidence>
<dbReference type="Pfam" id="PF00704">
    <property type="entry name" value="Glyco_hydro_18"/>
    <property type="match status" value="1"/>
</dbReference>